<feature type="chain" id="PRO_5045279751" description="diphosphoinositol-polyphosphate diphosphatase" evidence="8">
    <location>
        <begin position="16"/>
        <end position="344"/>
    </location>
</feature>
<comment type="catalytic activity">
    <reaction evidence="5">
        <text>1,5-bis(diphospho)-1D-myo-inositol 2,3,4,6-tetrakisphosphate + H2O = 1-diphospho-1D-myo-inositol 2,3,4,5,6-pentakisphosphate + phosphate + 2 H(+)</text>
        <dbReference type="Rhea" id="RHEA:79699"/>
        <dbReference type="ChEBI" id="CHEBI:15377"/>
        <dbReference type="ChEBI" id="CHEBI:15378"/>
        <dbReference type="ChEBI" id="CHEBI:43474"/>
        <dbReference type="ChEBI" id="CHEBI:74946"/>
        <dbReference type="ChEBI" id="CHEBI:77983"/>
        <dbReference type="EC" id="3.6.1.52"/>
    </reaction>
    <physiologicalReaction direction="left-to-right" evidence="5">
        <dbReference type="Rhea" id="RHEA:79700"/>
    </physiologicalReaction>
</comment>
<dbReference type="PROSITE" id="PS50056">
    <property type="entry name" value="TYR_PHOSPHATASE_2"/>
    <property type="match status" value="1"/>
</dbReference>
<evidence type="ECO:0000256" key="7">
    <source>
        <dbReference type="SAM" id="Phobius"/>
    </source>
</evidence>
<gene>
    <name evidence="11" type="primary">SIW14</name>
    <name evidence="11" type="ORF">SLS63_001589</name>
</gene>
<dbReference type="InterPro" id="IPR016130">
    <property type="entry name" value="Tyr_Pase_AS"/>
</dbReference>
<organism evidence="11 12">
    <name type="scientific">Diaporthe eres</name>
    <name type="common">Phomopsis oblonga</name>
    <dbReference type="NCBI Taxonomy" id="83184"/>
    <lineage>
        <taxon>Eukaryota</taxon>
        <taxon>Fungi</taxon>
        <taxon>Dikarya</taxon>
        <taxon>Ascomycota</taxon>
        <taxon>Pezizomycotina</taxon>
        <taxon>Sordariomycetes</taxon>
        <taxon>Sordariomycetidae</taxon>
        <taxon>Diaporthales</taxon>
        <taxon>Diaporthaceae</taxon>
        <taxon>Diaporthe</taxon>
        <taxon>Diaporthe eres species complex</taxon>
    </lineage>
</organism>
<dbReference type="PROSITE" id="PS00383">
    <property type="entry name" value="TYR_PHOSPHATASE_1"/>
    <property type="match status" value="1"/>
</dbReference>
<comment type="catalytic activity">
    <reaction evidence="4">
        <text>5-diphospho-1D-myo-inositol 1,2,3,4,6-pentakisphosphate + H2O = 1D-myo-inositol hexakisphosphate + phosphate + H(+)</text>
        <dbReference type="Rhea" id="RHEA:22384"/>
        <dbReference type="ChEBI" id="CHEBI:15377"/>
        <dbReference type="ChEBI" id="CHEBI:15378"/>
        <dbReference type="ChEBI" id="CHEBI:43474"/>
        <dbReference type="ChEBI" id="CHEBI:58130"/>
        <dbReference type="ChEBI" id="CHEBI:58628"/>
        <dbReference type="EC" id="3.6.1.52"/>
    </reaction>
    <physiologicalReaction direction="left-to-right" evidence="4">
        <dbReference type="Rhea" id="RHEA:22385"/>
    </physiologicalReaction>
</comment>
<evidence type="ECO:0000259" key="9">
    <source>
        <dbReference type="PROSITE" id="PS50054"/>
    </source>
</evidence>
<evidence type="ECO:0000259" key="10">
    <source>
        <dbReference type="PROSITE" id="PS50056"/>
    </source>
</evidence>
<dbReference type="PANTHER" id="PTHR31126">
    <property type="entry name" value="TYROSINE-PROTEIN PHOSPHATASE"/>
    <property type="match status" value="1"/>
</dbReference>
<accession>A0ABR1PMP5</accession>
<feature type="region of interest" description="Disordered" evidence="6">
    <location>
        <begin position="96"/>
        <end position="126"/>
    </location>
</feature>
<evidence type="ECO:0000256" key="8">
    <source>
        <dbReference type="SAM" id="SignalP"/>
    </source>
</evidence>
<evidence type="ECO:0000256" key="3">
    <source>
        <dbReference type="ARBA" id="ARBA00044949"/>
    </source>
</evidence>
<evidence type="ECO:0000313" key="12">
    <source>
        <dbReference type="Proteomes" id="UP001430848"/>
    </source>
</evidence>
<evidence type="ECO:0000256" key="2">
    <source>
        <dbReference type="ARBA" id="ARBA00022801"/>
    </source>
</evidence>
<dbReference type="EC" id="3.6.1.52" evidence="1"/>
<name>A0ABR1PMP5_DIAER</name>
<dbReference type="EMBL" id="JAKNSF020000003">
    <property type="protein sequence ID" value="KAK7740386.1"/>
    <property type="molecule type" value="Genomic_DNA"/>
</dbReference>
<evidence type="ECO:0000256" key="1">
    <source>
        <dbReference type="ARBA" id="ARBA00012527"/>
    </source>
</evidence>
<dbReference type="PROSITE" id="PS50054">
    <property type="entry name" value="TYR_PHOSPHATASE_DUAL"/>
    <property type="match status" value="1"/>
</dbReference>
<feature type="domain" description="Tyrosine specific protein phosphatases" evidence="10">
    <location>
        <begin position="217"/>
        <end position="265"/>
    </location>
</feature>
<feature type="compositionally biased region" description="Polar residues" evidence="6">
    <location>
        <begin position="99"/>
        <end position="126"/>
    </location>
</feature>
<keyword evidence="8" id="KW-0732">Signal</keyword>
<evidence type="ECO:0000313" key="11">
    <source>
        <dbReference type="EMBL" id="KAK7740386.1"/>
    </source>
</evidence>
<proteinExistence type="inferred from homology"/>
<keyword evidence="12" id="KW-1185">Reference proteome</keyword>
<evidence type="ECO:0000256" key="6">
    <source>
        <dbReference type="SAM" id="MobiDB-lite"/>
    </source>
</evidence>
<dbReference type="Gene3D" id="3.90.190.10">
    <property type="entry name" value="Protein tyrosine phosphatase superfamily"/>
    <property type="match status" value="1"/>
</dbReference>
<dbReference type="InterPro" id="IPR029021">
    <property type="entry name" value="Prot-tyrosine_phosphatase-like"/>
</dbReference>
<comment type="similarity">
    <text evidence="3">Belongs to the protein-tyrosine phosphatase family. Atypical dual-specificity phosphatase Siw14-like subfamily.</text>
</comment>
<evidence type="ECO:0000256" key="4">
    <source>
        <dbReference type="ARBA" id="ARBA00047342"/>
    </source>
</evidence>
<dbReference type="InterPro" id="IPR000387">
    <property type="entry name" value="Tyr_Pase_dom"/>
</dbReference>
<dbReference type="PANTHER" id="PTHR31126:SF48">
    <property type="entry name" value="INOSITOL PHOSPHATASE SIW14"/>
    <property type="match status" value="1"/>
</dbReference>
<sequence length="344" mass="39311">MNFVLILFLAKLVVAISLVVAQIILLQSRTGSSYQDWWKGYVSRVSIRKDFRIMDAAKGTESAQSQKGLRERKSFMNTTEHGDTEQADVGLEEPEVQSMEMQRSQSGQSSLKSLRTQTSVSSLATETSVSKETVESRNILGLPANFGTVVPGIYRSSYPKEADYAFLQKLKLKTIITLVDKDLPETFVPFMKANKIQHRHITMQGTKKETIPIQTMAAILEVVHDKRNHPLLIHCNHGRHRTGCVVALVRKIQNWDSERVLDEYRAYASPKIRDCDVEYISKFQTTEVQHLALVPLAESFPVQYVMDLRRLRFLVASLFAIFIWWNTLRFFRRTSSQRDPVSGL</sequence>
<keyword evidence="2" id="KW-0378">Hydrolase</keyword>
<dbReference type="Proteomes" id="UP001430848">
    <property type="component" value="Unassembled WGS sequence"/>
</dbReference>
<dbReference type="InterPro" id="IPR020422">
    <property type="entry name" value="TYR_PHOSPHATASE_DUAL_dom"/>
</dbReference>
<reference evidence="11 12" key="1">
    <citation type="submission" date="2024-02" db="EMBL/GenBank/DDBJ databases">
        <title>De novo assembly and annotation of 12 fungi associated with fruit tree decline syndrome in Ontario, Canada.</title>
        <authorList>
            <person name="Sulman M."/>
            <person name="Ellouze W."/>
            <person name="Ilyukhin E."/>
        </authorList>
    </citation>
    <scope>NUCLEOTIDE SEQUENCE [LARGE SCALE GENOMIC DNA]</scope>
    <source>
        <strain evidence="11 12">M169</strain>
    </source>
</reference>
<feature type="domain" description="Tyrosine-protein phosphatase" evidence="9">
    <location>
        <begin position="145"/>
        <end position="292"/>
    </location>
</feature>
<evidence type="ECO:0000256" key="5">
    <source>
        <dbReference type="ARBA" id="ARBA00047927"/>
    </source>
</evidence>
<keyword evidence="7" id="KW-0812">Transmembrane</keyword>
<feature type="signal peptide" evidence="8">
    <location>
        <begin position="1"/>
        <end position="15"/>
    </location>
</feature>
<keyword evidence="7" id="KW-0472">Membrane</keyword>
<comment type="caution">
    <text evidence="11">The sequence shown here is derived from an EMBL/GenBank/DDBJ whole genome shotgun (WGS) entry which is preliminary data.</text>
</comment>
<dbReference type="Pfam" id="PF03162">
    <property type="entry name" value="Y_phosphatase2"/>
    <property type="match status" value="1"/>
</dbReference>
<feature type="transmembrane region" description="Helical" evidence="7">
    <location>
        <begin position="311"/>
        <end position="328"/>
    </location>
</feature>
<keyword evidence="7" id="KW-1133">Transmembrane helix</keyword>
<dbReference type="SUPFAM" id="SSF52799">
    <property type="entry name" value="(Phosphotyrosine protein) phosphatases II"/>
    <property type="match status" value="1"/>
</dbReference>
<dbReference type="InterPro" id="IPR004861">
    <property type="entry name" value="Siw14-like"/>
</dbReference>
<protein>
    <recommendedName>
        <fullName evidence="1">diphosphoinositol-polyphosphate diphosphatase</fullName>
        <ecNumber evidence="1">3.6.1.52</ecNumber>
    </recommendedName>
</protein>